<sequence length="142" mass="16048">MHDNDPELLEKEKRRNLNREQHQTSAPFGKDAPGWNEHLASASEAHVKADRSTGNPKELQAETVEYIRRRHSPEDHHQEASYTKDEVEGPLGSSSRDQVDGPLGSAGHHDRIVKKTIHETIYEHNDEPTSSEETVKAERGEV</sequence>
<reference evidence="2 3" key="1">
    <citation type="journal article" date="2020" name="ISME J.">
        <title>Uncovering the hidden diversity of litter-decomposition mechanisms in mushroom-forming fungi.</title>
        <authorList>
            <person name="Floudas D."/>
            <person name="Bentzer J."/>
            <person name="Ahren D."/>
            <person name="Johansson T."/>
            <person name="Persson P."/>
            <person name="Tunlid A."/>
        </authorList>
    </citation>
    <scope>NUCLEOTIDE SEQUENCE [LARGE SCALE GENOMIC DNA]</scope>
    <source>
        <strain evidence="2 3">CBS 291.85</strain>
    </source>
</reference>
<evidence type="ECO:0000256" key="1">
    <source>
        <dbReference type="SAM" id="MobiDB-lite"/>
    </source>
</evidence>
<feature type="compositionally biased region" description="Basic and acidic residues" evidence="1">
    <location>
        <begin position="1"/>
        <end position="22"/>
    </location>
</feature>
<proteinExistence type="predicted"/>
<protein>
    <submittedName>
        <fullName evidence="2">Uncharacterized protein</fullName>
    </submittedName>
</protein>
<feature type="compositionally biased region" description="Basic and acidic residues" evidence="1">
    <location>
        <begin position="72"/>
        <end position="87"/>
    </location>
</feature>
<keyword evidence="3" id="KW-1185">Reference proteome</keyword>
<feature type="region of interest" description="Disordered" evidence="1">
    <location>
        <begin position="1"/>
        <end position="142"/>
    </location>
</feature>
<organism evidence="2 3">
    <name type="scientific">Tetrapyrgos nigripes</name>
    <dbReference type="NCBI Taxonomy" id="182062"/>
    <lineage>
        <taxon>Eukaryota</taxon>
        <taxon>Fungi</taxon>
        <taxon>Dikarya</taxon>
        <taxon>Basidiomycota</taxon>
        <taxon>Agaricomycotina</taxon>
        <taxon>Agaricomycetes</taxon>
        <taxon>Agaricomycetidae</taxon>
        <taxon>Agaricales</taxon>
        <taxon>Marasmiineae</taxon>
        <taxon>Marasmiaceae</taxon>
        <taxon>Tetrapyrgos</taxon>
    </lineage>
</organism>
<comment type="caution">
    <text evidence="2">The sequence shown here is derived from an EMBL/GenBank/DDBJ whole genome shotgun (WGS) entry which is preliminary data.</text>
</comment>
<dbReference type="EMBL" id="JAACJM010000019">
    <property type="protein sequence ID" value="KAF5367404.1"/>
    <property type="molecule type" value="Genomic_DNA"/>
</dbReference>
<evidence type="ECO:0000313" key="3">
    <source>
        <dbReference type="Proteomes" id="UP000559256"/>
    </source>
</evidence>
<dbReference type="OrthoDB" id="529205at2759"/>
<gene>
    <name evidence="2" type="ORF">D9758_003634</name>
</gene>
<dbReference type="Proteomes" id="UP000559256">
    <property type="component" value="Unassembled WGS sequence"/>
</dbReference>
<evidence type="ECO:0000313" key="2">
    <source>
        <dbReference type="EMBL" id="KAF5367404.1"/>
    </source>
</evidence>
<accession>A0A8H5LS55</accession>
<dbReference type="AlphaFoldDB" id="A0A8H5LS55"/>
<feature type="compositionally biased region" description="Basic and acidic residues" evidence="1">
    <location>
        <begin position="116"/>
        <end position="142"/>
    </location>
</feature>
<name>A0A8H5LS55_9AGAR</name>